<evidence type="ECO:0000313" key="2">
    <source>
        <dbReference type="EMBL" id="QEV52661.1"/>
    </source>
</evidence>
<proteinExistence type="predicted"/>
<sequence>MSESQTTRLLSWVSPDGKTCFLVSDGRGESGFSRVADRIEDVQLDLADRLLDHAADLLGDGRATDRQLRYLGEQLSAVLRDVRRVAESRGARLSR</sequence>
<dbReference type="Proteomes" id="UP000325458">
    <property type="component" value="Chromosome"/>
</dbReference>
<name>A0AAE6NI54_STRPT</name>
<evidence type="ECO:0000313" key="3">
    <source>
        <dbReference type="Proteomes" id="UP000194225"/>
    </source>
</evidence>
<dbReference type="EMBL" id="CP023691">
    <property type="protein sequence ID" value="QEV52661.1"/>
    <property type="molecule type" value="Genomic_DNA"/>
</dbReference>
<evidence type="ECO:0000313" key="1">
    <source>
        <dbReference type="EMBL" id="OSY36038.1"/>
    </source>
</evidence>
<evidence type="ECO:0000313" key="4">
    <source>
        <dbReference type="Proteomes" id="UP000325458"/>
    </source>
</evidence>
<dbReference type="RefSeq" id="WP_085928375.1">
    <property type="nucleotide sequence ID" value="NZ_BAABSS010000086.1"/>
</dbReference>
<dbReference type="GeneID" id="90924449"/>
<gene>
    <name evidence="1" type="ORF">BG653_06968</name>
    <name evidence="2" type="ORF">CP981_14210</name>
</gene>
<organism evidence="2 4">
    <name type="scientific">Streptomyces platensis</name>
    <dbReference type="NCBI Taxonomy" id="58346"/>
    <lineage>
        <taxon>Bacteria</taxon>
        <taxon>Bacillati</taxon>
        <taxon>Actinomycetota</taxon>
        <taxon>Actinomycetes</taxon>
        <taxon>Kitasatosporales</taxon>
        <taxon>Streptomycetaceae</taxon>
        <taxon>Streptomyces</taxon>
    </lineage>
</organism>
<dbReference type="KEGG" id="spla:CP981_14210"/>
<keyword evidence="3" id="KW-1185">Reference proteome</keyword>
<dbReference type="EMBL" id="MIGA01000083">
    <property type="protein sequence ID" value="OSY36038.1"/>
    <property type="molecule type" value="Genomic_DNA"/>
</dbReference>
<reference evidence="2 4" key="2">
    <citation type="submission" date="2017-09" db="EMBL/GenBank/DDBJ databases">
        <authorList>
            <person name="Lee N."/>
            <person name="Cho B.-K."/>
        </authorList>
    </citation>
    <scope>NUCLEOTIDE SEQUENCE [LARGE SCALE GENOMIC DNA]</scope>
    <source>
        <strain evidence="2 4">ATCC 23948</strain>
    </source>
</reference>
<reference evidence="1 3" key="1">
    <citation type="submission" date="2016-09" db="EMBL/GenBank/DDBJ databases">
        <title>Streptomyces platensis DSM40041, a candidate organism with high potential of specific P450 cytochromes.</title>
        <authorList>
            <person name="Grumaz C."/>
            <person name="Vainshtein Y."/>
            <person name="Kirstahler P."/>
            <person name="Sohn K."/>
        </authorList>
    </citation>
    <scope>NUCLEOTIDE SEQUENCE [LARGE SCALE GENOMIC DNA]</scope>
    <source>
        <strain evidence="1 3">DSM 40041</strain>
    </source>
</reference>
<accession>A0AAE6NI54</accession>
<protein>
    <submittedName>
        <fullName evidence="2">Uncharacterized protein</fullName>
    </submittedName>
</protein>
<dbReference type="Proteomes" id="UP000194225">
    <property type="component" value="Unassembled WGS sequence"/>
</dbReference>
<dbReference type="AlphaFoldDB" id="A0AAE6NI54"/>